<dbReference type="EMBL" id="CP015221">
    <property type="protein sequence ID" value="AMY26192.1"/>
    <property type="molecule type" value="Genomic_DNA"/>
</dbReference>
<organism evidence="3 4">
    <name type="scientific">Rhodococcoides fascians</name>
    <name type="common">Rhodococcus fascians</name>
    <dbReference type="NCBI Taxonomy" id="1828"/>
    <lineage>
        <taxon>Bacteria</taxon>
        <taxon>Bacillati</taxon>
        <taxon>Actinomycetota</taxon>
        <taxon>Actinomycetes</taxon>
        <taxon>Mycobacteriales</taxon>
        <taxon>Nocardiaceae</taxon>
        <taxon>Rhodococcoides</taxon>
    </lineage>
</organism>
<proteinExistence type="predicted"/>
<dbReference type="InterPro" id="IPR021454">
    <property type="entry name" value="DUF3105"/>
</dbReference>
<protein>
    <recommendedName>
        <fullName evidence="5">DUF3105 domain-containing protein</fullName>
    </recommendedName>
</protein>
<dbReference type="Pfam" id="PF11303">
    <property type="entry name" value="DUF3105"/>
    <property type="match status" value="1"/>
</dbReference>
<geneLocation type="plasmid" evidence="3 4">
    <name>unnamed1</name>
</geneLocation>
<reference evidence="3 4" key="1">
    <citation type="journal article" date="2016" name="Genome Announc.">
        <title>Complete Genome and Plasmid Sequences for Rhodococcus fascians D188 and Draft Sequences for Rhodococcus Isolates PBTS 1 and PBTS 2.</title>
        <authorList>
            <person name="Stamler R.A."/>
            <person name="Vereecke D."/>
            <person name="Zhang Y."/>
            <person name="Schilkey F."/>
            <person name="Devitt N."/>
            <person name="Randall J.J."/>
        </authorList>
    </citation>
    <scope>NUCLEOTIDE SEQUENCE [LARGE SCALE GENOMIC DNA]</scope>
    <source>
        <strain evidence="3 4">PBTS2</strain>
        <plasmid evidence="3">unnamed1</plasmid>
    </source>
</reference>
<sequence>MNSSRNPARGRRSSTRRSRPAGVPGGVRAPWTVIGAGVVIVVLVGAIGYNLAPRVLERNQAERFAPTADDPDPSRGIDGVVEVEYPAARHVEPAQRVAYDQSPPFGGPHDQTWATCTGVVYPVPLRSENAVHSLEHGAVWVTYDPNRVSSDEVGSLAGRVEGEPYTMMSPYPGLTAPITLQSWGHRLELDNASDRRITQFVAALRQNPSTHPESGASCSTVPGAFDPDNPPPFDASEPGPDAVPLEEDPALDSAPAPMGEGSR</sequence>
<evidence type="ECO:0000313" key="4">
    <source>
        <dbReference type="Proteomes" id="UP000076038"/>
    </source>
</evidence>
<keyword evidence="2" id="KW-0472">Membrane</keyword>
<feature type="region of interest" description="Disordered" evidence="1">
    <location>
        <begin position="1"/>
        <end position="26"/>
    </location>
</feature>
<name>A0A143QU22_RHOFA</name>
<evidence type="ECO:0000256" key="1">
    <source>
        <dbReference type="SAM" id="MobiDB-lite"/>
    </source>
</evidence>
<dbReference type="Proteomes" id="UP000076038">
    <property type="component" value="Plasmid unnamed1"/>
</dbReference>
<dbReference type="RefSeq" id="WP_048320413.1">
    <property type="nucleotide sequence ID" value="NZ_CP015221.1"/>
</dbReference>
<feature type="compositionally biased region" description="Basic residues" evidence="1">
    <location>
        <begin position="8"/>
        <end position="19"/>
    </location>
</feature>
<keyword evidence="2" id="KW-1133">Transmembrane helix</keyword>
<keyword evidence="4" id="KW-1185">Reference proteome</keyword>
<gene>
    <name evidence="3" type="ORF">A3Q41_04937</name>
</gene>
<feature type="transmembrane region" description="Helical" evidence="2">
    <location>
        <begin position="29"/>
        <end position="52"/>
    </location>
</feature>
<keyword evidence="2" id="KW-0812">Transmembrane</keyword>
<dbReference type="AlphaFoldDB" id="A0A143QU22"/>
<accession>A0A143QU22</accession>
<evidence type="ECO:0000313" key="3">
    <source>
        <dbReference type="EMBL" id="AMY26192.1"/>
    </source>
</evidence>
<reference evidence="4" key="2">
    <citation type="submission" date="2016-04" db="EMBL/GenBank/DDBJ databases">
        <title>Complete Genome and Plasmid Sequences for Rhodococcus fascians D188 and Draft Sequences for Rhodococcus spp. Isolates PBTS 1 and PBTS 2.</title>
        <authorList>
            <person name="Stamer R."/>
            <person name="Vereecke D."/>
            <person name="Zhang Y."/>
            <person name="Schilkey F."/>
            <person name="Devitt N."/>
            <person name="Randall J."/>
        </authorList>
    </citation>
    <scope>NUCLEOTIDE SEQUENCE [LARGE SCALE GENOMIC DNA]</scope>
    <source>
        <strain evidence="4">PBTS2</strain>
        <plasmid evidence="4">unnamed1</plasmid>
    </source>
</reference>
<evidence type="ECO:0008006" key="5">
    <source>
        <dbReference type="Google" id="ProtNLM"/>
    </source>
</evidence>
<evidence type="ECO:0000256" key="2">
    <source>
        <dbReference type="SAM" id="Phobius"/>
    </source>
</evidence>
<dbReference type="KEGG" id="rhs:A3Q41_04937"/>
<feature type="region of interest" description="Disordered" evidence="1">
    <location>
        <begin position="205"/>
        <end position="263"/>
    </location>
</feature>
<keyword evidence="3" id="KW-0614">Plasmid</keyword>
<feature type="compositionally biased region" description="Polar residues" evidence="1">
    <location>
        <begin position="206"/>
        <end position="220"/>
    </location>
</feature>
<dbReference type="PATRIC" id="fig|1653479.3.peg.5001"/>
<dbReference type="OrthoDB" id="164831at2"/>